<dbReference type="Proteomes" id="UP001431783">
    <property type="component" value="Unassembled WGS sequence"/>
</dbReference>
<protein>
    <submittedName>
        <fullName evidence="1">Uncharacterized protein</fullName>
    </submittedName>
</protein>
<dbReference type="EMBL" id="JARQZJ010000126">
    <property type="protein sequence ID" value="KAK9890822.1"/>
    <property type="molecule type" value="Genomic_DNA"/>
</dbReference>
<proteinExistence type="predicted"/>
<organism evidence="1 2">
    <name type="scientific">Henosepilachna vigintioctopunctata</name>
    <dbReference type="NCBI Taxonomy" id="420089"/>
    <lineage>
        <taxon>Eukaryota</taxon>
        <taxon>Metazoa</taxon>
        <taxon>Ecdysozoa</taxon>
        <taxon>Arthropoda</taxon>
        <taxon>Hexapoda</taxon>
        <taxon>Insecta</taxon>
        <taxon>Pterygota</taxon>
        <taxon>Neoptera</taxon>
        <taxon>Endopterygota</taxon>
        <taxon>Coleoptera</taxon>
        <taxon>Polyphaga</taxon>
        <taxon>Cucujiformia</taxon>
        <taxon>Coccinelloidea</taxon>
        <taxon>Coccinellidae</taxon>
        <taxon>Epilachninae</taxon>
        <taxon>Epilachnini</taxon>
        <taxon>Henosepilachna</taxon>
    </lineage>
</organism>
<accession>A0AAW1VFK5</accession>
<sequence length="66" mass="7572">MWSTMYNIRSDKRSVVEKLRDINKEIKIVVCSIVPGGLTFDEMLGKESDIEKTSMFQTDKSENIDA</sequence>
<comment type="caution">
    <text evidence="1">The sequence shown here is derived from an EMBL/GenBank/DDBJ whole genome shotgun (WGS) entry which is preliminary data.</text>
</comment>
<dbReference type="AlphaFoldDB" id="A0AAW1VFK5"/>
<evidence type="ECO:0000313" key="1">
    <source>
        <dbReference type="EMBL" id="KAK9890822.1"/>
    </source>
</evidence>
<name>A0AAW1VFK5_9CUCU</name>
<reference evidence="1 2" key="1">
    <citation type="submission" date="2023-03" db="EMBL/GenBank/DDBJ databases">
        <title>Genome insight into feeding habits of ladybird beetles.</title>
        <authorList>
            <person name="Li H.-S."/>
            <person name="Huang Y.-H."/>
            <person name="Pang H."/>
        </authorList>
    </citation>
    <scope>NUCLEOTIDE SEQUENCE [LARGE SCALE GENOMIC DNA]</scope>
    <source>
        <strain evidence="1">SYSU_2023b</strain>
        <tissue evidence="1">Whole body</tissue>
    </source>
</reference>
<evidence type="ECO:0000313" key="2">
    <source>
        <dbReference type="Proteomes" id="UP001431783"/>
    </source>
</evidence>
<keyword evidence="2" id="KW-1185">Reference proteome</keyword>
<gene>
    <name evidence="1" type="ORF">WA026_012168</name>
</gene>